<comment type="caution">
    <text evidence="8">The sequence shown here is derived from an EMBL/GenBank/DDBJ whole genome shotgun (WGS) entry which is preliminary data.</text>
</comment>
<gene>
    <name evidence="8" type="ORF">RB653_007818</name>
</gene>
<keyword evidence="6" id="KW-0812">Transmembrane</keyword>
<evidence type="ECO:0000313" key="8">
    <source>
        <dbReference type="EMBL" id="KAK5576674.1"/>
    </source>
</evidence>
<keyword evidence="4" id="KW-0411">Iron-sulfur</keyword>
<dbReference type="SMART" id="SM00704">
    <property type="entry name" value="ZnF_CDGSH"/>
    <property type="match status" value="2"/>
</dbReference>
<keyword evidence="2" id="KW-0479">Metal-binding</keyword>
<protein>
    <recommendedName>
        <fullName evidence="7">Iron-binding zinc finger CDGSH type domain-containing protein</fullName>
    </recommendedName>
</protein>
<dbReference type="Gene3D" id="3.40.5.90">
    <property type="entry name" value="CDGSH iron-sulfur domain, mitoNEET-type"/>
    <property type="match status" value="2"/>
</dbReference>
<evidence type="ECO:0000256" key="2">
    <source>
        <dbReference type="ARBA" id="ARBA00022723"/>
    </source>
</evidence>
<dbReference type="InterPro" id="IPR018967">
    <property type="entry name" value="FeS-contain_CDGSH-typ"/>
</dbReference>
<dbReference type="InterPro" id="IPR042216">
    <property type="entry name" value="MitoNEET_CISD"/>
</dbReference>
<dbReference type="AlphaFoldDB" id="A0AAN7TPB5"/>
<evidence type="ECO:0000256" key="3">
    <source>
        <dbReference type="ARBA" id="ARBA00023004"/>
    </source>
</evidence>
<dbReference type="EMBL" id="JAVFKY010000005">
    <property type="protein sequence ID" value="KAK5576674.1"/>
    <property type="molecule type" value="Genomic_DNA"/>
</dbReference>
<evidence type="ECO:0000256" key="6">
    <source>
        <dbReference type="SAM" id="Phobius"/>
    </source>
</evidence>
<keyword evidence="6" id="KW-1133">Transmembrane helix</keyword>
<keyword evidence="6" id="KW-0472">Membrane</keyword>
<evidence type="ECO:0000259" key="7">
    <source>
        <dbReference type="SMART" id="SM00704"/>
    </source>
</evidence>
<sequence length="145" mass="16397">MDTLIKYYSGLTQPPTVAPPKQWDVKSENFSLNGPIPVDPSNGDKWICRCGQSKNYPYCDGSHQKHNEEKGLNDSPLKVEKGSDMVYVCRCGYSKDKPFCDGAHSSLKKIEFEKENRGINGLIRYSVPLISFVFFGVYLKNHLTN</sequence>
<accession>A0AAN7TPB5</accession>
<evidence type="ECO:0000256" key="5">
    <source>
        <dbReference type="ARBA" id="ARBA00034078"/>
    </source>
</evidence>
<keyword evidence="9" id="KW-1185">Reference proteome</keyword>
<dbReference type="Pfam" id="PF09360">
    <property type="entry name" value="zf-CDGSH"/>
    <property type="match status" value="2"/>
</dbReference>
<evidence type="ECO:0000313" key="9">
    <source>
        <dbReference type="Proteomes" id="UP001344447"/>
    </source>
</evidence>
<feature type="transmembrane region" description="Helical" evidence="6">
    <location>
        <begin position="122"/>
        <end position="139"/>
    </location>
</feature>
<proteinExistence type="predicted"/>
<dbReference type="GO" id="GO:0005737">
    <property type="term" value="C:cytoplasm"/>
    <property type="evidence" value="ECO:0007669"/>
    <property type="project" value="UniProtKB-ARBA"/>
</dbReference>
<feature type="domain" description="Iron-binding zinc finger CDGSH type" evidence="7">
    <location>
        <begin position="74"/>
        <end position="110"/>
    </location>
</feature>
<feature type="domain" description="Iron-binding zinc finger CDGSH type" evidence="7">
    <location>
        <begin position="33"/>
        <end position="69"/>
    </location>
</feature>
<dbReference type="GO" id="GO:0046872">
    <property type="term" value="F:metal ion binding"/>
    <property type="evidence" value="ECO:0007669"/>
    <property type="project" value="UniProtKB-KW"/>
</dbReference>
<evidence type="ECO:0000256" key="4">
    <source>
        <dbReference type="ARBA" id="ARBA00023014"/>
    </source>
</evidence>
<dbReference type="GO" id="GO:0051537">
    <property type="term" value="F:2 iron, 2 sulfur cluster binding"/>
    <property type="evidence" value="ECO:0007669"/>
    <property type="project" value="UniProtKB-KW"/>
</dbReference>
<name>A0AAN7TPB5_9MYCE</name>
<dbReference type="PANTHER" id="PTHR46491">
    <property type="entry name" value="CDGSH IRON SULFUR DOMAIN PROTEIN HOMOLOG"/>
    <property type="match status" value="1"/>
</dbReference>
<reference evidence="8 9" key="1">
    <citation type="submission" date="2023-11" db="EMBL/GenBank/DDBJ databases">
        <title>Dfirmibasis_genome.</title>
        <authorList>
            <person name="Edelbroek B."/>
            <person name="Kjellin J."/>
            <person name="Jerlstrom-Hultqvist J."/>
            <person name="Soderbom F."/>
        </authorList>
    </citation>
    <scope>NUCLEOTIDE SEQUENCE [LARGE SCALE GENOMIC DNA]</scope>
    <source>
        <strain evidence="8 9">TNS-C-14</strain>
    </source>
</reference>
<organism evidence="8 9">
    <name type="scientific">Dictyostelium firmibasis</name>
    <dbReference type="NCBI Taxonomy" id="79012"/>
    <lineage>
        <taxon>Eukaryota</taxon>
        <taxon>Amoebozoa</taxon>
        <taxon>Evosea</taxon>
        <taxon>Eumycetozoa</taxon>
        <taxon>Dictyostelia</taxon>
        <taxon>Dictyosteliales</taxon>
        <taxon>Dictyosteliaceae</taxon>
        <taxon>Dictyostelium</taxon>
    </lineage>
</organism>
<evidence type="ECO:0000256" key="1">
    <source>
        <dbReference type="ARBA" id="ARBA00022714"/>
    </source>
</evidence>
<keyword evidence="3" id="KW-0408">Iron</keyword>
<dbReference type="Proteomes" id="UP001344447">
    <property type="component" value="Unassembled WGS sequence"/>
</dbReference>
<dbReference type="InterPro" id="IPR052950">
    <property type="entry name" value="CISD"/>
</dbReference>
<dbReference type="PANTHER" id="PTHR46491:SF11">
    <property type="entry name" value="IRON-BINDING ZINC FINGER CDGSH TYPE DOMAIN-CONTAINING PROTEIN"/>
    <property type="match status" value="1"/>
</dbReference>
<keyword evidence="1" id="KW-0001">2Fe-2S</keyword>
<comment type="cofactor">
    <cofactor evidence="5">
        <name>[2Fe-2S] cluster</name>
        <dbReference type="ChEBI" id="CHEBI:190135"/>
    </cofactor>
</comment>